<feature type="transmembrane region" description="Helical" evidence="1">
    <location>
        <begin position="12"/>
        <end position="29"/>
    </location>
</feature>
<keyword evidence="1" id="KW-0812">Transmembrane</keyword>
<reference evidence="2" key="1">
    <citation type="journal article" date="2019" name="Sci. Rep.">
        <title>Draft genome of Tanacetum cinerariifolium, the natural source of mosquito coil.</title>
        <authorList>
            <person name="Yamashiro T."/>
            <person name="Shiraishi A."/>
            <person name="Satake H."/>
            <person name="Nakayama K."/>
        </authorList>
    </citation>
    <scope>NUCLEOTIDE SEQUENCE</scope>
</reference>
<protein>
    <recommendedName>
        <fullName evidence="3">Transmembrane protein</fullName>
    </recommendedName>
</protein>
<sequence>MLMWKSCCGGMMVAEVVSVMVVTSGYWWICSGDVEWDGVGGRMGWPKKLVGAWGRHRKVREGGGA</sequence>
<evidence type="ECO:0000256" key="1">
    <source>
        <dbReference type="SAM" id="Phobius"/>
    </source>
</evidence>
<accession>A0A699UVE2</accession>
<evidence type="ECO:0008006" key="3">
    <source>
        <dbReference type="Google" id="ProtNLM"/>
    </source>
</evidence>
<name>A0A699UVE2_TANCI</name>
<dbReference type="EMBL" id="BKCJ011370458">
    <property type="protein sequence ID" value="GFD26637.1"/>
    <property type="molecule type" value="Genomic_DNA"/>
</dbReference>
<organism evidence="2">
    <name type="scientific">Tanacetum cinerariifolium</name>
    <name type="common">Dalmatian daisy</name>
    <name type="synonym">Chrysanthemum cinerariifolium</name>
    <dbReference type="NCBI Taxonomy" id="118510"/>
    <lineage>
        <taxon>Eukaryota</taxon>
        <taxon>Viridiplantae</taxon>
        <taxon>Streptophyta</taxon>
        <taxon>Embryophyta</taxon>
        <taxon>Tracheophyta</taxon>
        <taxon>Spermatophyta</taxon>
        <taxon>Magnoliopsida</taxon>
        <taxon>eudicotyledons</taxon>
        <taxon>Gunneridae</taxon>
        <taxon>Pentapetalae</taxon>
        <taxon>asterids</taxon>
        <taxon>campanulids</taxon>
        <taxon>Asterales</taxon>
        <taxon>Asteraceae</taxon>
        <taxon>Asteroideae</taxon>
        <taxon>Anthemideae</taxon>
        <taxon>Anthemidinae</taxon>
        <taxon>Tanacetum</taxon>
    </lineage>
</organism>
<gene>
    <name evidence="2" type="ORF">Tci_898606</name>
</gene>
<keyword evidence="1" id="KW-0472">Membrane</keyword>
<evidence type="ECO:0000313" key="2">
    <source>
        <dbReference type="EMBL" id="GFD26637.1"/>
    </source>
</evidence>
<proteinExistence type="predicted"/>
<keyword evidence="1" id="KW-1133">Transmembrane helix</keyword>
<feature type="non-terminal residue" evidence="2">
    <location>
        <position position="65"/>
    </location>
</feature>
<comment type="caution">
    <text evidence="2">The sequence shown here is derived from an EMBL/GenBank/DDBJ whole genome shotgun (WGS) entry which is preliminary data.</text>
</comment>
<dbReference type="AlphaFoldDB" id="A0A699UVE2"/>